<dbReference type="EC" id="2.3.1.48" evidence="2"/>
<sequence length="466" mass="54021">MNRVYRFDANEVTNIKLVWSSNDLLEDIEKCKNNNNNNNGDNNINENDGNDENSGGVVTFNPEFSHKIFKEEQIMGYEPLTLNIYMGAGSLTTYIDTNYTIQSKNITNVERQLLKVMSKSDPPKSTLDSFKDYIEEKEISFKPPGELIYEFSRVDRETGEERHFEIYFGKIIDPNILRYHEKLQLFVLWYIEGGSYIFTEDSNWDIFMMFEKKMIDSTKRYGIVGYTTIYNFYHHPSTNRSRISQFHTDSFFIISKLQTLSQFLVLPPYQRMGLGKRLLNSLYDYYKSHSSVYGPVYDITVEDPGEYFILLRNSVDLENVVKSGLLKEISAEFDLSQNHKALFEKIRKELLITPVQSKTVLEIYLLSKLMNRPANDPLYKRYRIFIKKRLYKQFFGSEEEAAAAGNTDKEAADTPERKKEMEDGKKKVIIDFYEQLENDYTQTINANPLLSTAAAAAASTVTAGNK</sequence>
<dbReference type="Pfam" id="PF10394">
    <property type="entry name" value="Hat1_N"/>
    <property type="match status" value="1"/>
</dbReference>
<dbReference type="Pfam" id="PF00583">
    <property type="entry name" value="Acetyltransf_1"/>
    <property type="match status" value="1"/>
</dbReference>
<dbReference type="Proteomes" id="UP000001396">
    <property type="component" value="Unassembled WGS sequence"/>
</dbReference>
<evidence type="ECO:0000256" key="5">
    <source>
        <dbReference type="ARBA" id="ARBA00048017"/>
    </source>
</evidence>
<dbReference type="GO" id="GO:0031509">
    <property type="term" value="P:subtelomeric heterochromatin formation"/>
    <property type="evidence" value="ECO:0007669"/>
    <property type="project" value="InterPro"/>
</dbReference>
<keyword evidence="10" id="KW-1185">Reference proteome</keyword>
<reference evidence="9 10" key="1">
    <citation type="journal article" date="2011" name="Genome Res.">
        <title>Phylogeny-wide analysis of social amoeba genomes highlights ancient origins for complex intercellular communication.</title>
        <authorList>
            <person name="Heidel A.J."/>
            <person name="Lawal H.M."/>
            <person name="Felder M."/>
            <person name="Schilde C."/>
            <person name="Helps N.R."/>
            <person name="Tunggal B."/>
            <person name="Rivero F."/>
            <person name="John U."/>
            <person name="Schleicher M."/>
            <person name="Eichinger L."/>
            <person name="Platzer M."/>
            <person name="Noegel A.A."/>
            <person name="Schaap P."/>
            <person name="Gloeckner G."/>
        </authorList>
    </citation>
    <scope>NUCLEOTIDE SEQUENCE [LARGE SCALE GENOMIC DNA]</scope>
    <source>
        <strain evidence="10">ATCC 26659 / Pp 5 / PN500</strain>
    </source>
</reference>
<dbReference type="PANTHER" id="PTHR12046">
    <property type="entry name" value="HISTONE ACETYLTRANSFERASE TYPE B CATALYTIC SUBUNIT"/>
    <property type="match status" value="1"/>
</dbReference>
<evidence type="ECO:0000313" key="9">
    <source>
        <dbReference type="EMBL" id="EFA76210.1"/>
    </source>
</evidence>
<dbReference type="Gene3D" id="3.90.360.10">
    <property type="entry name" value="Histone acetyl transferase 1 (HAT1), N-terminal domain"/>
    <property type="match status" value="1"/>
</dbReference>
<dbReference type="InterPro" id="IPR017380">
    <property type="entry name" value="Hist_AcTrfase_B-typ_cat-su"/>
</dbReference>
<dbReference type="GeneID" id="31365443"/>
<evidence type="ECO:0000313" key="10">
    <source>
        <dbReference type="Proteomes" id="UP000001396"/>
    </source>
</evidence>
<comment type="catalytic activity">
    <reaction evidence="5">
        <text>L-lysyl-[protein] + acetyl-CoA = N(6)-acetyl-L-lysyl-[protein] + CoA + H(+)</text>
        <dbReference type="Rhea" id="RHEA:45948"/>
        <dbReference type="Rhea" id="RHEA-COMP:9752"/>
        <dbReference type="Rhea" id="RHEA-COMP:10731"/>
        <dbReference type="ChEBI" id="CHEBI:15378"/>
        <dbReference type="ChEBI" id="CHEBI:29969"/>
        <dbReference type="ChEBI" id="CHEBI:57287"/>
        <dbReference type="ChEBI" id="CHEBI:57288"/>
        <dbReference type="ChEBI" id="CHEBI:61930"/>
        <dbReference type="EC" id="2.3.1.48"/>
    </reaction>
</comment>
<feature type="compositionally biased region" description="Low complexity" evidence="6">
    <location>
        <begin position="33"/>
        <end position="47"/>
    </location>
</feature>
<dbReference type="InParanoid" id="D3BPS7"/>
<dbReference type="Gene3D" id="3.40.630.30">
    <property type="match status" value="2"/>
</dbReference>
<dbReference type="STRING" id="670386.D3BPS7"/>
<dbReference type="GO" id="GO:0004402">
    <property type="term" value="F:histone acetyltransferase activity"/>
    <property type="evidence" value="ECO:0007669"/>
    <property type="project" value="InterPro"/>
</dbReference>
<evidence type="ECO:0000259" key="7">
    <source>
        <dbReference type="Pfam" id="PF00583"/>
    </source>
</evidence>
<dbReference type="EMBL" id="ADBJ01000047">
    <property type="protein sequence ID" value="EFA76210.1"/>
    <property type="molecule type" value="Genomic_DNA"/>
</dbReference>
<keyword evidence="4" id="KW-0012">Acyltransferase</keyword>
<dbReference type="FunCoup" id="D3BPS7">
    <property type="interactions" value="646"/>
</dbReference>
<gene>
    <name evidence="9" type="ORF">PPL_09971</name>
</gene>
<dbReference type="GO" id="GO:0005634">
    <property type="term" value="C:nucleus"/>
    <property type="evidence" value="ECO:0007669"/>
    <property type="project" value="InterPro"/>
</dbReference>
<dbReference type="InterPro" id="IPR000182">
    <property type="entry name" value="GNAT_dom"/>
</dbReference>
<dbReference type="CDD" id="cd04301">
    <property type="entry name" value="NAT_SF"/>
    <property type="match status" value="1"/>
</dbReference>
<feature type="region of interest" description="Disordered" evidence="6">
    <location>
        <begin position="33"/>
        <end position="57"/>
    </location>
</feature>
<dbReference type="RefSeq" id="XP_020428343.1">
    <property type="nucleotide sequence ID" value="XM_020580758.1"/>
</dbReference>
<proteinExistence type="inferred from homology"/>
<comment type="similarity">
    <text evidence="1">Belongs to the HAT1 family.</text>
</comment>
<dbReference type="SUPFAM" id="SSF55729">
    <property type="entry name" value="Acyl-CoA N-acyltransferases (Nat)"/>
    <property type="match status" value="1"/>
</dbReference>
<feature type="domain" description="Histone acetyl transferase HAT1 N-terminal" evidence="8">
    <location>
        <begin position="7"/>
        <end position="192"/>
    </location>
</feature>
<dbReference type="InterPro" id="IPR016181">
    <property type="entry name" value="Acyl_CoA_acyltransferase"/>
</dbReference>
<dbReference type="InterPro" id="IPR037113">
    <property type="entry name" value="Hat1_N_sf"/>
</dbReference>
<protein>
    <recommendedName>
        <fullName evidence="2">histone acetyltransferase</fullName>
        <ecNumber evidence="2">2.3.1.48</ecNumber>
    </recommendedName>
</protein>
<evidence type="ECO:0000256" key="1">
    <source>
        <dbReference type="ARBA" id="ARBA00010543"/>
    </source>
</evidence>
<accession>D3BPS7</accession>
<dbReference type="GO" id="GO:0000781">
    <property type="term" value="C:chromosome, telomeric region"/>
    <property type="evidence" value="ECO:0007669"/>
    <property type="project" value="GOC"/>
</dbReference>
<evidence type="ECO:0000256" key="2">
    <source>
        <dbReference type="ARBA" id="ARBA00013184"/>
    </source>
</evidence>
<keyword evidence="3 9" id="KW-0808">Transferase</keyword>
<evidence type="ECO:0000256" key="3">
    <source>
        <dbReference type="ARBA" id="ARBA00022679"/>
    </source>
</evidence>
<dbReference type="OMA" id="HNANECI"/>
<dbReference type="AlphaFoldDB" id="D3BPS7"/>
<dbReference type="InterPro" id="IPR019467">
    <property type="entry name" value="Hat1_N"/>
</dbReference>
<comment type="caution">
    <text evidence="9">The sequence shown here is derived from an EMBL/GenBank/DDBJ whole genome shotgun (WGS) entry which is preliminary data.</text>
</comment>
<evidence type="ECO:0000256" key="4">
    <source>
        <dbReference type="ARBA" id="ARBA00023315"/>
    </source>
</evidence>
<feature type="domain" description="N-acetyltransferase" evidence="7">
    <location>
        <begin position="223"/>
        <end position="289"/>
    </location>
</feature>
<organism evidence="9 10">
    <name type="scientific">Heterostelium pallidum (strain ATCC 26659 / Pp 5 / PN500)</name>
    <name type="common">Cellular slime mold</name>
    <name type="synonym">Polysphondylium pallidum</name>
    <dbReference type="NCBI Taxonomy" id="670386"/>
    <lineage>
        <taxon>Eukaryota</taxon>
        <taxon>Amoebozoa</taxon>
        <taxon>Evosea</taxon>
        <taxon>Eumycetozoa</taxon>
        <taxon>Dictyostelia</taxon>
        <taxon>Acytosteliales</taxon>
        <taxon>Acytosteliaceae</taxon>
        <taxon>Heterostelium</taxon>
    </lineage>
</organism>
<name>D3BPS7_HETP5</name>
<evidence type="ECO:0000256" key="6">
    <source>
        <dbReference type="SAM" id="MobiDB-lite"/>
    </source>
</evidence>
<evidence type="ECO:0000259" key="8">
    <source>
        <dbReference type="Pfam" id="PF10394"/>
    </source>
</evidence>